<proteinExistence type="predicted"/>
<dbReference type="InterPro" id="IPR035940">
    <property type="entry name" value="CAP_sf"/>
</dbReference>
<feature type="region of interest" description="Disordered" evidence="1">
    <location>
        <begin position="208"/>
        <end position="253"/>
    </location>
</feature>
<sequence>MKLLAFLAIVVYGVSTAAPTFGMMDLQTPPVEDPSEGIKIIGGDGGLQIAAPAADEPDDFEGKFTPEIRKFQRQVLKFTNRKRRRHGVPVLKEDPRLNRYAQAWALVLALKDKLQHRSSPRYGDNMYMWWSTNLKEPITGRLPVKEWYKEIKQYNFAEPAFKSNIGHFTQLVWRGSRRLGTGIARSRKGTYYIVCFYEPRGNILGQFGHQVPKPLPRGGAGKVEEGGEGDEEGGRKRRRRRRRKHEDEEEDDD</sequence>
<evidence type="ECO:0000256" key="2">
    <source>
        <dbReference type="SAM" id="SignalP"/>
    </source>
</evidence>
<feature type="compositionally biased region" description="Basic residues" evidence="1">
    <location>
        <begin position="235"/>
        <end position="244"/>
    </location>
</feature>
<accession>A0A131YT35</accession>
<dbReference type="PRINTS" id="PR00837">
    <property type="entry name" value="V5TPXLIKE"/>
</dbReference>
<dbReference type="Gene3D" id="3.40.33.10">
    <property type="entry name" value="CAP"/>
    <property type="match status" value="1"/>
</dbReference>
<feature type="chain" id="PRO_5007285906" evidence="2">
    <location>
        <begin position="18"/>
        <end position="253"/>
    </location>
</feature>
<reference evidence="4" key="1">
    <citation type="journal article" date="2016" name="Ticks Tick Borne Dis.">
        <title>De novo assembly and annotation of the salivary gland transcriptome of Rhipicephalus appendiculatus male and female ticks during blood feeding.</title>
        <authorList>
            <person name="de Castro M.H."/>
            <person name="de Klerk D."/>
            <person name="Pienaar R."/>
            <person name="Latif A.A."/>
            <person name="Rees D.J."/>
            <person name="Mans B.J."/>
        </authorList>
    </citation>
    <scope>NUCLEOTIDE SEQUENCE</scope>
    <source>
        <tissue evidence="4">Salivary glands</tissue>
    </source>
</reference>
<dbReference type="InterPro" id="IPR001283">
    <property type="entry name" value="CRISP-related"/>
</dbReference>
<dbReference type="EMBL" id="GEDV01006420">
    <property type="protein sequence ID" value="JAP82137.1"/>
    <property type="molecule type" value="Transcribed_RNA"/>
</dbReference>
<dbReference type="InterPro" id="IPR014044">
    <property type="entry name" value="CAP_dom"/>
</dbReference>
<dbReference type="AlphaFoldDB" id="A0A131YT35"/>
<dbReference type="Pfam" id="PF00188">
    <property type="entry name" value="CAP"/>
    <property type="match status" value="1"/>
</dbReference>
<dbReference type="SUPFAM" id="SSF55797">
    <property type="entry name" value="PR-1-like"/>
    <property type="match status" value="1"/>
</dbReference>
<dbReference type="PANTHER" id="PTHR10334">
    <property type="entry name" value="CYSTEINE-RICH SECRETORY PROTEIN-RELATED"/>
    <property type="match status" value="1"/>
</dbReference>
<feature type="domain" description="SCP" evidence="3">
    <location>
        <begin position="70"/>
        <end position="205"/>
    </location>
</feature>
<feature type="signal peptide" evidence="2">
    <location>
        <begin position="1"/>
        <end position="17"/>
    </location>
</feature>
<dbReference type="GO" id="GO:0005576">
    <property type="term" value="C:extracellular region"/>
    <property type="evidence" value="ECO:0007669"/>
    <property type="project" value="InterPro"/>
</dbReference>
<dbReference type="PROSITE" id="PS01009">
    <property type="entry name" value="CRISP_1"/>
    <property type="match status" value="1"/>
</dbReference>
<dbReference type="InterPro" id="IPR034113">
    <property type="entry name" value="SCP_GAPR1-like"/>
</dbReference>
<evidence type="ECO:0000259" key="3">
    <source>
        <dbReference type="SMART" id="SM00198"/>
    </source>
</evidence>
<evidence type="ECO:0000256" key="1">
    <source>
        <dbReference type="SAM" id="MobiDB-lite"/>
    </source>
</evidence>
<dbReference type="CDD" id="cd05382">
    <property type="entry name" value="CAP_GAPR1-like"/>
    <property type="match status" value="1"/>
</dbReference>
<dbReference type="SMART" id="SM00198">
    <property type="entry name" value="SCP"/>
    <property type="match status" value="1"/>
</dbReference>
<keyword evidence="2" id="KW-0732">Signal</keyword>
<organism evidence="4">
    <name type="scientific">Rhipicephalus appendiculatus</name>
    <name type="common">Brown ear tick</name>
    <dbReference type="NCBI Taxonomy" id="34631"/>
    <lineage>
        <taxon>Eukaryota</taxon>
        <taxon>Metazoa</taxon>
        <taxon>Ecdysozoa</taxon>
        <taxon>Arthropoda</taxon>
        <taxon>Chelicerata</taxon>
        <taxon>Arachnida</taxon>
        <taxon>Acari</taxon>
        <taxon>Parasitiformes</taxon>
        <taxon>Ixodida</taxon>
        <taxon>Ixodoidea</taxon>
        <taxon>Ixodidae</taxon>
        <taxon>Rhipicephalinae</taxon>
        <taxon>Rhipicephalus</taxon>
        <taxon>Rhipicephalus</taxon>
    </lineage>
</organism>
<protein>
    <submittedName>
        <fullName evidence="4">Antigen 5 family member</fullName>
    </submittedName>
</protein>
<evidence type="ECO:0000313" key="4">
    <source>
        <dbReference type="EMBL" id="JAP82137.1"/>
    </source>
</evidence>
<name>A0A131YT35_RHIAP</name>
<dbReference type="InterPro" id="IPR018244">
    <property type="entry name" value="Allrgn_V5/Tpx1_CS"/>
</dbReference>
<dbReference type="FunFam" id="3.40.33.10:FF:000010">
    <property type="entry name" value="Predicted protein"/>
    <property type="match status" value="1"/>
</dbReference>